<dbReference type="Gene3D" id="2.130.10.10">
    <property type="entry name" value="YVTN repeat-like/Quinoprotein amine dehydrogenase"/>
    <property type="match status" value="1"/>
</dbReference>
<dbReference type="AlphaFoldDB" id="A0A8H7E8C5"/>
<reference evidence="7" key="1">
    <citation type="submission" date="2020-02" db="EMBL/GenBank/DDBJ databases">
        <authorList>
            <person name="Palmer J.M."/>
        </authorList>
    </citation>
    <scope>NUCLEOTIDE SEQUENCE</scope>
    <source>
        <strain evidence="7">EPUS1.4</strain>
        <tissue evidence="7">Thallus</tissue>
    </source>
</reference>
<dbReference type="InterPro" id="IPR045183">
    <property type="entry name" value="Ebi-like"/>
</dbReference>
<dbReference type="InterPro" id="IPR015943">
    <property type="entry name" value="WD40/YVTN_repeat-like_dom_sf"/>
</dbReference>
<evidence type="ECO:0000259" key="6">
    <source>
        <dbReference type="Pfam" id="PF12894"/>
    </source>
</evidence>
<dbReference type="GO" id="GO:0003714">
    <property type="term" value="F:transcription corepressor activity"/>
    <property type="evidence" value="ECO:0007669"/>
    <property type="project" value="InterPro"/>
</dbReference>
<accession>A0A8H7E8C5</accession>
<dbReference type="InterPro" id="IPR006594">
    <property type="entry name" value="LisH"/>
</dbReference>
<dbReference type="Gene3D" id="1.20.960.30">
    <property type="match status" value="1"/>
</dbReference>
<comment type="caution">
    <text evidence="7">The sequence shown here is derived from an EMBL/GenBank/DDBJ whole genome shotgun (WGS) entry which is preliminary data.</text>
</comment>
<evidence type="ECO:0000256" key="5">
    <source>
        <dbReference type="SAM" id="MobiDB-lite"/>
    </source>
</evidence>
<evidence type="ECO:0000256" key="3">
    <source>
        <dbReference type="ARBA" id="ARBA00022737"/>
    </source>
</evidence>
<dbReference type="PANTHER" id="PTHR22846">
    <property type="entry name" value="WD40 REPEAT PROTEIN"/>
    <property type="match status" value="1"/>
</dbReference>
<keyword evidence="3" id="KW-0677">Repeat</keyword>
<feature type="region of interest" description="Disordered" evidence="5">
    <location>
        <begin position="106"/>
        <end position="180"/>
    </location>
</feature>
<gene>
    <name evidence="7" type="ORF">GJ744_002706</name>
</gene>
<dbReference type="EMBL" id="JAACFV010000015">
    <property type="protein sequence ID" value="KAF7511993.1"/>
    <property type="molecule type" value="Genomic_DNA"/>
</dbReference>
<dbReference type="SMART" id="SM00667">
    <property type="entry name" value="LisH"/>
    <property type="match status" value="1"/>
</dbReference>
<evidence type="ECO:0000256" key="2">
    <source>
        <dbReference type="ARBA" id="ARBA00022574"/>
    </source>
</evidence>
<keyword evidence="8" id="KW-1185">Reference proteome</keyword>
<organism evidence="7 8">
    <name type="scientific">Endocarpon pusillum</name>
    <dbReference type="NCBI Taxonomy" id="364733"/>
    <lineage>
        <taxon>Eukaryota</taxon>
        <taxon>Fungi</taxon>
        <taxon>Dikarya</taxon>
        <taxon>Ascomycota</taxon>
        <taxon>Pezizomycotina</taxon>
        <taxon>Eurotiomycetes</taxon>
        <taxon>Chaetothyriomycetidae</taxon>
        <taxon>Verrucariales</taxon>
        <taxon>Verrucariaceae</taxon>
        <taxon>Endocarpon</taxon>
    </lineage>
</organism>
<dbReference type="OrthoDB" id="1367865at2759"/>
<dbReference type="GO" id="GO:0006357">
    <property type="term" value="P:regulation of transcription by RNA polymerase II"/>
    <property type="evidence" value="ECO:0007669"/>
    <property type="project" value="TreeGrafter"/>
</dbReference>
<dbReference type="Pfam" id="PF08513">
    <property type="entry name" value="LisH"/>
    <property type="match status" value="1"/>
</dbReference>
<feature type="compositionally biased region" description="Polar residues" evidence="5">
    <location>
        <begin position="116"/>
        <end position="130"/>
    </location>
</feature>
<dbReference type="InterPro" id="IPR024977">
    <property type="entry name" value="Apc4-like_WD40_dom"/>
</dbReference>
<sequence length="703" mass="77274">MGSSFQPDLAISESARLNSDQVNYLIWRYLQESGYGEAAVKLQRDWKLDPQSLPLAKHIKGGALVRLIKYGLRYYYTDQVWDRRACRKIPFQSSMLFFGPESARPVFQQEEDASGESETGTTRQDLSPKSASARKHPRESGPHGAADQANQPAPKRSRKTAHDKDHGVEKQHHHPQQNAEFVIDEKVSMEVDHRDGHANSPSSDSVPPAPEARSPSTSDLDPDTDMDMGMSNGVAQGFEVGNGVGHFESTDQERMNELLPPIPTLENGHSVGVQVHPAKSAESDLLVPESMVLHVADDAHVTDASWRPTDPTVLAASGHDFVGVWKIPNQPSPPGAVLPPSQSVIDRSDDQIVSAMAWEPGGTMLAIAVFDNHTAGAIRIYDGQEPVLIESLPAAQRLITTLRWQHVGSRLMGFAASTEKSSLVLWDLSGSTPLPGACSITVPEQIHDISWASYGNTSMVCAAGDGVIYQCRAVAELEIEQRWVSTSSDDHMSWSLIKCSWWSEEAAIIVAASASPAMLWIPAKNVHARDIHMAPITCLDLRPGQIVHPDQDPYCEFATCSLDGSVKIWRYSDHSASIECLFKLCMTETAPILGLSYTPDGHAVAAASYDKVVLWRADKRSPALAKWKGNEATWGGAYLKRQRRVSQGETMSEDGAREETGHSLTWDAESRKLAFALGNQVAVIDFRQQEYRKESLHELERVA</sequence>
<name>A0A8H7E8C5_9EURO</name>
<evidence type="ECO:0000256" key="1">
    <source>
        <dbReference type="ARBA" id="ARBA00004123"/>
    </source>
</evidence>
<dbReference type="Pfam" id="PF00400">
    <property type="entry name" value="WD40"/>
    <property type="match status" value="1"/>
</dbReference>
<keyword evidence="4" id="KW-0539">Nucleus</keyword>
<evidence type="ECO:0000313" key="8">
    <source>
        <dbReference type="Proteomes" id="UP000606974"/>
    </source>
</evidence>
<dbReference type="SUPFAM" id="SSF50978">
    <property type="entry name" value="WD40 repeat-like"/>
    <property type="match status" value="1"/>
</dbReference>
<dbReference type="SMART" id="SM00320">
    <property type="entry name" value="WD40"/>
    <property type="match status" value="6"/>
</dbReference>
<dbReference type="InterPro" id="IPR036322">
    <property type="entry name" value="WD40_repeat_dom_sf"/>
</dbReference>
<feature type="region of interest" description="Disordered" evidence="5">
    <location>
        <begin position="193"/>
        <end position="229"/>
    </location>
</feature>
<dbReference type="GO" id="GO:0034967">
    <property type="term" value="C:Set3 complex"/>
    <property type="evidence" value="ECO:0007669"/>
    <property type="project" value="TreeGrafter"/>
</dbReference>
<comment type="subcellular location">
    <subcellularLocation>
        <location evidence="1">Nucleus</location>
    </subcellularLocation>
</comment>
<keyword evidence="2" id="KW-0853">WD repeat</keyword>
<dbReference type="Pfam" id="PF12894">
    <property type="entry name" value="ANAPC4_WD40"/>
    <property type="match status" value="1"/>
</dbReference>
<dbReference type="Proteomes" id="UP000606974">
    <property type="component" value="Unassembled WGS sequence"/>
</dbReference>
<proteinExistence type="predicted"/>
<dbReference type="PROSITE" id="PS50896">
    <property type="entry name" value="LISH"/>
    <property type="match status" value="1"/>
</dbReference>
<dbReference type="InterPro" id="IPR001680">
    <property type="entry name" value="WD40_rpt"/>
</dbReference>
<feature type="domain" description="Anaphase-promoting complex subunit 4-like WD40" evidence="6">
    <location>
        <begin position="347"/>
        <end position="406"/>
    </location>
</feature>
<protein>
    <recommendedName>
        <fullName evidence="6">Anaphase-promoting complex subunit 4-like WD40 domain-containing protein</fullName>
    </recommendedName>
</protein>
<dbReference type="PANTHER" id="PTHR22846:SF2">
    <property type="entry name" value="F-BOX-LIKE_WD REPEAT-CONTAINING PROTEIN EBI"/>
    <property type="match status" value="1"/>
</dbReference>
<evidence type="ECO:0000313" key="7">
    <source>
        <dbReference type="EMBL" id="KAF7511993.1"/>
    </source>
</evidence>
<evidence type="ECO:0000256" key="4">
    <source>
        <dbReference type="ARBA" id="ARBA00023242"/>
    </source>
</evidence>
<feature type="compositionally biased region" description="Basic and acidic residues" evidence="5">
    <location>
        <begin position="160"/>
        <end position="170"/>
    </location>
</feature>